<dbReference type="Proteomes" id="UP001497535">
    <property type="component" value="Unassembled WGS sequence"/>
</dbReference>
<proteinExistence type="predicted"/>
<comment type="caution">
    <text evidence="1">The sequence shown here is derived from an EMBL/GenBank/DDBJ whole genome shotgun (WGS) entry which is preliminary data.</text>
</comment>
<reference evidence="1" key="1">
    <citation type="submission" date="2023-11" db="EMBL/GenBank/DDBJ databases">
        <authorList>
            <person name="Poullet M."/>
        </authorList>
    </citation>
    <scope>NUCLEOTIDE SEQUENCE</scope>
    <source>
        <strain evidence="1">E1834</strain>
    </source>
</reference>
<name>A0ACB1AF33_MELEN</name>
<keyword evidence="2" id="KW-1185">Reference proteome</keyword>
<protein>
    <submittedName>
        <fullName evidence="1">Uncharacterized protein</fullName>
    </submittedName>
</protein>
<sequence length="380" mass="41797">MGLASIYLSEIAPINLRGAIGCMSNVFLYTGFLFALVVGLPFMLGDEENWHLIFLLSYIPVSVQLTLLGFFCPESPKYSYIVHGNFMEAERSLQLLRGRNDVKEEMDMLDKEASTARSTSHQKIGFCQMLEKKYLRWSLYLGIYLVFSVQTSGSAPDAQLATCGIGVVNVLSILACVYLVQHPSIGRRLLFLTCTAGCCISTALIGITIIIAEKGNVEANITTTETTTTFTTTIATTIASSNASGGSLAAYLSIVFIAVYVVFFSIGFGAITETYLSDLFPSEARAAGCSASTLASLLFRLVVLFSFPMLKVNDFSGQNKFSFQKLIGPSVFFTYSACQLFCSIFGFIILPETKNKEPERILRDIKRRRMSVTSRCCCKM</sequence>
<evidence type="ECO:0000313" key="1">
    <source>
        <dbReference type="EMBL" id="CAK5089152.1"/>
    </source>
</evidence>
<evidence type="ECO:0000313" key="2">
    <source>
        <dbReference type="Proteomes" id="UP001497535"/>
    </source>
</evidence>
<dbReference type="EMBL" id="CAVMJV010000076">
    <property type="protein sequence ID" value="CAK5089152.1"/>
    <property type="molecule type" value="Genomic_DNA"/>
</dbReference>
<accession>A0ACB1AF33</accession>
<organism evidence="1 2">
    <name type="scientific">Meloidogyne enterolobii</name>
    <name type="common">Root-knot nematode worm</name>
    <name type="synonym">Meloidogyne mayaguensis</name>
    <dbReference type="NCBI Taxonomy" id="390850"/>
    <lineage>
        <taxon>Eukaryota</taxon>
        <taxon>Metazoa</taxon>
        <taxon>Ecdysozoa</taxon>
        <taxon>Nematoda</taxon>
        <taxon>Chromadorea</taxon>
        <taxon>Rhabditida</taxon>
        <taxon>Tylenchina</taxon>
        <taxon>Tylenchomorpha</taxon>
        <taxon>Tylenchoidea</taxon>
        <taxon>Meloidogynidae</taxon>
        <taxon>Meloidogyninae</taxon>
        <taxon>Meloidogyne</taxon>
    </lineage>
</organism>
<gene>
    <name evidence="1" type="ORF">MENTE1834_LOCUS36851</name>
</gene>